<sequence>MNPVIEPIFDRCTKSFKDKLITQVVSSYRTRLKSFN</sequence>
<organism evidence="1">
    <name type="scientific">Acinetobacter phage vB_Ab_1137_KEN_03</name>
    <dbReference type="NCBI Taxonomy" id="3158853"/>
    <lineage>
        <taxon>Viruses</taxon>
        <taxon>Duplodnaviria</taxon>
        <taxon>Heunggongvirae</taxon>
        <taxon>Uroviricota</taxon>
        <taxon>Caudoviricetes</taxon>
        <taxon>Autographivirales</taxon>
        <taxon>Autoscriptoviridae</taxon>
        <taxon>Beijerinckvirinae</taxon>
        <taxon>Friunavirus</taxon>
    </lineage>
</organism>
<evidence type="ECO:0008006" key="2">
    <source>
        <dbReference type="Google" id="ProtNLM"/>
    </source>
</evidence>
<proteinExistence type="predicted"/>
<dbReference type="EMBL" id="PP841131">
    <property type="protein sequence ID" value="XCN27349.1"/>
    <property type="molecule type" value="Genomic_DNA"/>
</dbReference>
<protein>
    <recommendedName>
        <fullName evidence="2">Transposase</fullName>
    </recommendedName>
</protein>
<evidence type="ECO:0000313" key="1">
    <source>
        <dbReference type="EMBL" id="XCN27349.1"/>
    </source>
</evidence>
<accession>A0AAU8KV46</accession>
<reference evidence="1" key="1">
    <citation type="submission" date="2024-05" db="EMBL/GenBank/DDBJ databases">
        <title>Complete Genome Sequences of 14 Acinetobacter baumannii phages isolated in Kenya.</title>
        <authorList>
            <person name="Mwai F."/>
            <person name="Kigen C."/>
            <person name="Makobe C."/>
            <person name="Georges M."/>
            <person name="Mutai I."/>
            <person name="Odoyo E."/>
            <person name="Gachoya M."/>
            <person name="Musila L."/>
        </authorList>
    </citation>
    <scope>NUCLEOTIDE SEQUENCE</scope>
</reference>
<name>A0AAU8KV46_9CAUD</name>
<gene>
    <name evidence="1" type="ORF">YPIATKOU_CDS0058</name>
</gene>